<dbReference type="InterPro" id="IPR006047">
    <property type="entry name" value="GH13_cat_dom"/>
</dbReference>
<evidence type="ECO:0000256" key="15">
    <source>
        <dbReference type="PIRSR" id="PIRSR006337-1"/>
    </source>
</evidence>
<dbReference type="CDD" id="cd11325">
    <property type="entry name" value="AmyAc_GTHase"/>
    <property type="match status" value="1"/>
</dbReference>
<dbReference type="Gene3D" id="2.60.40.10">
    <property type="entry name" value="Immunoglobulins"/>
    <property type="match status" value="1"/>
</dbReference>
<dbReference type="InterPro" id="IPR012768">
    <property type="entry name" value="Trehalose_TreZ"/>
</dbReference>
<dbReference type="PANTHER" id="PTHR43651">
    <property type="entry name" value="1,4-ALPHA-GLUCAN-BRANCHING ENZYME"/>
    <property type="match status" value="1"/>
</dbReference>
<evidence type="ECO:0000256" key="12">
    <source>
        <dbReference type="ARBA" id="ARBA00034013"/>
    </source>
</evidence>
<dbReference type="RefSeq" id="WP_183853936.1">
    <property type="nucleotide sequence ID" value="NZ_JACHOO010000002.1"/>
</dbReference>
<feature type="site" description="Transition state stabilizer" evidence="17">
    <location>
        <position position="405"/>
    </location>
</feature>
<dbReference type="InterPro" id="IPR013783">
    <property type="entry name" value="Ig-like_fold"/>
</dbReference>
<evidence type="ECO:0000256" key="6">
    <source>
        <dbReference type="ARBA" id="ARBA00022490"/>
    </source>
</evidence>
<keyword evidence="9 14" id="KW-0326">Glycosidase</keyword>
<dbReference type="PANTHER" id="PTHR43651:SF11">
    <property type="entry name" value="MALTO-OLIGOSYLTREHALOSE TREHALOHYDROLASE"/>
    <property type="match status" value="1"/>
</dbReference>
<comment type="caution">
    <text evidence="20">The sequence shown here is derived from an EMBL/GenBank/DDBJ whole genome shotgun (WGS) entry which is preliminary data.</text>
</comment>
<gene>
    <name evidence="20" type="ORF">GGQ63_001411</name>
</gene>
<feature type="binding site" evidence="16">
    <location>
        <begin position="404"/>
        <end position="409"/>
    </location>
    <ligand>
        <name>substrate</name>
    </ligand>
</feature>
<keyword evidence="21" id="KW-1185">Reference proteome</keyword>
<dbReference type="EMBL" id="JACHOO010000002">
    <property type="protein sequence ID" value="MBB5752359.1"/>
    <property type="molecule type" value="Genomic_DNA"/>
</dbReference>
<evidence type="ECO:0000256" key="9">
    <source>
        <dbReference type="ARBA" id="ARBA00023295"/>
    </source>
</evidence>
<accession>A0A7W9CVA8</accession>
<evidence type="ECO:0000256" key="4">
    <source>
        <dbReference type="ARBA" id="ARBA00012268"/>
    </source>
</evidence>
<feature type="active site" description="Proton donor" evidence="15">
    <location>
        <position position="309"/>
    </location>
</feature>
<feature type="binding site" evidence="16">
    <location>
        <begin position="335"/>
        <end position="339"/>
    </location>
    <ligand>
        <name>substrate</name>
    </ligand>
</feature>
<comment type="subcellular location">
    <subcellularLocation>
        <location evidence="1 15">Cytoplasm</location>
    </subcellularLocation>
</comment>
<feature type="domain" description="Glycosyl hydrolase family 13 catalytic" evidence="19">
    <location>
        <begin position="129"/>
        <end position="468"/>
    </location>
</feature>
<dbReference type="Pfam" id="PF00128">
    <property type="entry name" value="Alpha-amylase"/>
    <property type="match status" value="1"/>
</dbReference>
<evidence type="ECO:0000256" key="17">
    <source>
        <dbReference type="PIRSR" id="PIRSR006337-3"/>
    </source>
</evidence>
<evidence type="ECO:0000313" key="21">
    <source>
        <dbReference type="Proteomes" id="UP000523821"/>
    </source>
</evidence>
<dbReference type="EC" id="3.2.1.141" evidence="4 13"/>
<dbReference type="SUPFAM" id="SSF81296">
    <property type="entry name" value="E set domains"/>
    <property type="match status" value="1"/>
</dbReference>
<evidence type="ECO:0000256" key="8">
    <source>
        <dbReference type="ARBA" id="ARBA00023277"/>
    </source>
</evidence>
<dbReference type="UniPathway" id="UPA00299"/>
<dbReference type="SUPFAM" id="SSF51445">
    <property type="entry name" value="(Trans)glycosidases"/>
    <property type="match status" value="1"/>
</dbReference>
<evidence type="ECO:0000256" key="5">
    <source>
        <dbReference type="ARBA" id="ARBA00015938"/>
    </source>
</evidence>
<keyword evidence="8" id="KW-0119">Carbohydrate metabolism</keyword>
<evidence type="ECO:0000256" key="7">
    <source>
        <dbReference type="ARBA" id="ARBA00022801"/>
    </source>
</evidence>
<dbReference type="InterPro" id="IPR022567">
    <property type="entry name" value="DUF3459"/>
</dbReference>
<dbReference type="Pfam" id="PF11941">
    <property type="entry name" value="DUF3459"/>
    <property type="match status" value="1"/>
</dbReference>
<dbReference type="PIRSF" id="PIRSF006337">
    <property type="entry name" value="Trehalose_TreZ"/>
    <property type="match status" value="1"/>
</dbReference>
<comment type="pathway">
    <text evidence="2 14">Glycan biosynthesis; trehalose biosynthesis.</text>
</comment>
<evidence type="ECO:0000256" key="3">
    <source>
        <dbReference type="ARBA" id="ARBA00008061"/>
    </source>
</evidence>
<feature type="binding site" evidence="16">
    <location>
        <begin position="273"/>
        <end position="278"/>
    </location>
    <ligand>
        <name>substrate</name>
    </ligand>
</feature>
<dbReference type="Proteomes" id="UP000523821">
    <property type="component" value="Unassembled WGS sequence"/>
</dbReference>
<reference evidence="20 21" key="1">
    <citation type="submission" date="2020-08" db="EMBL/GenBank/DDBJ databases">
        <title>Genomic Encyclopedia of Type Strains, Phase IV (KMG-IV): sequencing the most valuable type-strain genomes for metagenomic binning, comparative biology and taxonomic classification.</title>
        <authorList>
            <person name="Goeker M."/>
        </authorList>
    </citation>
    <scope>NUCLEOTIDE SEQUENCE [LARGE SCALE GENOMIC DNA]</scope>
    <source>
        <strain evidence="20 21">DSM 16268</strain>
    </source>
</reference>
<dbReference type="Gene3D" id="3.20.20.80">
    <property type="entry name" value="Glycosidases"/>
    <property type="match status" value="1"/>
</dbReference>
<dbReference type="NCBIfam" id="TIGR02402">
    <property type="entry name" value="trehalose_TreZ"/>
    <property type="match status" value="1"/>
</dbReference>
<proteinExistence type="inferred from homology"/>
<keyword evidence="6" id="KW-0963">Cytoplasm</keyword>
<feature type="region of interest" description="Disordered" evidence="18">
    <location>
        <begin position="1"/>
        <end position="21"/>
    </location>
</feature>
<evidence type="ECO:0000256" key="1">
    <source>
        <dbReference type="ARBA" id="ARBA00004496"/>
    </source>
</evidence>
<evidence type="ECO:0000313" key="20">
    <source>
        <dbReference type="EMBL" id="MBB5752359.1"/>
    </source>
</evidence>
<evidence type="ECO:0000256" key="13">
    <source>
        <dbReference type="NCBIfam" id="TIGR02402"/>
    </source>
</evidence>
<evidence type="ECO:0000259" key="19">
    <source>
        <dbReference type="SMART" id="SM00642"/>
    </source>
</evidence>
<feature type="region of interest" description="Disordered" evidence="18">
    <location>
        <begin position="86"/>
        <end position="105"/>
    </location>
</feature>
<comment type="catalytic activity">
    <reaction evidence="12 14">
        <text>hydrolysis of (1-&gt;4)-alpha-D-glucosidic linkage in 4-alpha-D-[(1-&gt;4)-alpha-D-glucanosyl]n trehalose to yield trehalose and (1-&gt;4)-alpha-D-glucan.</text>
        <dbReference type="EC" id="3.2.1.141"/>
    </reaction>
</comment>
<dbReference type="InterPro" id="IPR014756">
    <property type="entry name" value="Ig_E-set"/>
</dbReference>
<dbReference type="InterPro" id="IPR013780">
    <property type="entry name" value="Glyco_hydro_b"/>
</dbReference>
<feature type="compositionally biased region" description="Low complexity" evidence="18">
    <location>
        <begin position="7"/>
        <end position="21"/>
    </location>
</feature>
<feature type="active site" description="Nucleophile" evidence="15">
    <location>
        <position position="275"/>
    </location>
</feature>
<dbReference type="Gene3D" id="1.10.10.760">
    <property type="entry name" value="E-set domains of sugar-utilizing enzymes"/>
    <property type="match status" value="1"/>
</dbReference>
<dbReference type="GO" id="GO:0033942">
    <property type="term" value="F:4-alpha-D-(1-&gt;4)-alpha-D-glucanotrehalose trehalohydrolase activity"/>
    <property type="evidence" value="ECO:0007669"/>
    <property type="project" value="UniProtKB-EC"/>
</dbReference>
<dbReference type="SMART" id="SM00642">
    <property type="entry name" value="Aamy"/>
    <property type="match status" value="1"/>
</dbReference>
<evidence type="ECO:0000256" key="11">
    <source>
        <dbReference type="ARBA" id="ARBA00033284"/>
    </source>
</evidence>
<evidence type="ECO:0000256" key="10">
    <source>
        <dbReference type="ARBA" id="ARBA00032057"/>
    </source>
</evidence>
<dbReference type="InterPro" id="IPR017853">
    <property type="entry name" value="GH"/>
</dbReference>
<dbReference type="InterPro" id="IPR044901">
    <property type="entry name" value="Trehalose_TreZ_E-set_sf"/>
</dbReference>
<dbReference type="Gene3D" id="2.60.40.1180">
    <property type="entry name" value="Golgi alpha-mannosidase II"/>
    <property type="match status" value="1"/>
</dbReference>
<name>A0A7W9CVA8_9HYPH</name>
<dbReference type="CDD" id="cd02853">
    <property type="entry name" value="E_set_MTHase_like_N"/>
    <property type="match status" value="1"/>
</dbReference>
<keyword evidence="7 14" id="KW-0378">Hydrolase</keyword>
<evidence type="ECO:0000256" key="14">
    <source>
        <dbReference type="PIRNR" id="PIRNR006337"/>
    </source>
</evidence>
<dbReference type="GO" id="GO:0005992">
    <property type="term" value="P:trehalose biosynthetic process"/>
    <property type="evidence" value="ECO:0007669"/>
    <property type="project" value="UniProtKB-UniRule"/>
</dbReference>
<protein>
    <recommendedName>
        <fullName evidence="5 13">Malto-oligosyltrehalose trehalohydrolase</fullName>
        <shortName evidence="14">MTHase</shortName>
        <ecNumber evidence="4 13">3.2.1.141</ecNumber>
    </recommendedName>
    <alternativeName>
        <fullName evidence="11 14">4-alpha-D-((1-&gt;4)-alpha-D-glucano)trehalose trehalohydrolase</fullName>
    </alternativeName>
    <alternativeName>
        <fullName evidence="10 14">Maltooligosyl trehalose trehalohydrolase</fullName>
    </alternativeName>
</protein>
<evidence type="ECO:0000256" key="16">
    <source>
        <dbReference type="PIRSR" id="PIRSR006337-2"/>
    </source>
</evidence>
<dbReference type="GO" id="GO:0005737">
    <property type="term" value="C:cytoplasm"/>
    <property type="evidence" value="ECO:0007669"/>
    <property type="project" value="UniProtKB-SubCell"/>
</dbReference>
<evidence type="ECO:0000256" key="18">
    <source>
        <dbReference type="SAM" id="MobiDB-lite"/>
    </source>
</evidence>
<feature type="compositionally biased region" description="Basic and acidic residues" evidence="18">
    <location>
        <begin position="90"/>
        <end position="100"/>
    </location>
</feature>
<evidence type="ECO:0000256" key="2">
    <source>
        <dbReference type="ARBA" id="ARBA00005199"/>
    </source>
</evidence>
<comment type="similarity">
    <text evidence="3 14">Belongs to the glycosyl hydrolase 13 family.</text>
</comment>
<sequence length="612" mass="66888">MDTFVNPAAAGAASPAAAGRRFGPRLHSRGVEFRLWAPLQDEVRLELDGGAPQAMTRHPDGWHGLDAAGAGPGARYRFVLADGSAVPDPASRHQPEDVHGPSEVVDTAGFGWTDAGWRGRRWAETVIYELHVGAFTGEGTFAAAIPHLAALAELGVTAIELMPIADFPGRWNWGYDGVLPFAPDSRYGRPEDLMRFVDAAHGLGLQVILDVVYNHFGPEGNYLPLYAPIFDPQHHTAWGAAVNFCGDDADEVRAFIIESAVCWVTDYHIDGLRLDAVHALLDEGAPHILEEIATKVRGTTDRRVHLIVENEENDPRWLERDETGVARLYSAQWNDDVHHALHTALTGEGEGYYGDYLGDTTKLGRALAEGFGFQGELMPFRGSARGAPSGHLPPTAFIAFLQNHDQIGNRAFGERIAALADPAAVRAATALLLLLPQIPLLFMGEEWGSKRPFLFFSDFEEGMRDAIRNGRRKEFAHFAAFSNEESRERIPDPTIEETFLAAKLDWSEAETEAARAHRAFCRDLLALRRRSIVPLLADGLAAAGTFEVLGPQAVRVDWRFAGGDLVLHANLGPAPVLLPRPPHGTSLWTEGRLDGDRLAPASVLWTLAEAPR</sequence>
<organism evidence="20 21">
    <name type="scientific">Prosthecomicrobium pneumaticum</name>
    <dbReference type="NCBI Taxonomy" id="81895"/>
    <lineage>
        <taxon>Bacteria</taxon>
        <taxon>Pseudomonadati</taxon>
        <taxon>Pseudomonadota</taxon>
        <taxon>Alphaproteobacteria</taxon>
        <taxon>Hyphomicrobiales</taxon>
        <taxon>Kaistiaceae</taxon>
        <taxon>Prosthecomicrobium</taxon>
    </lineage>
</organism>
<dbReference type="AlphaFoldDB" id="A0A7W9CVA8"/>